<dbReference type="EMBL" id="JAPQKL010000008">
    <property type="protein sequence ID" value="KAJ5120388.1"/>
    <property type="molecule type" value="Genomic_DNA"/>
</dbReference>
<reference evidence="1" key="1">
    <citation type="submission" date="2022-11" db="EMBL/GenBank/DDBJ databases">
        <authorList>
            <person name="Petersen C."/>
        </authorList>
    </citation>
    <scope>NUCLEOTIDE SEQUENCE</scope>
    <source>
        <strain evidence="1">IBT 22155</strain>
    </source>
</reference>
<protein>
    <submittedName>
        <fullName evidence="1">Uncharacterized protein</fullName>
    </submittedName>
</protein>
<dbReference type="OrthoDB" id="4368627at2759"/>
<accession>A0A9W9GHA8</accession>
<reference evidence="1" key="2">
    <citation type="journal article" date="2023" name="IMA Fungus">
        <title>Comparative genomic study of the Penicillium genus elucidates a diverse pangenome and 15 lateral gene transfer events.</title>
        <authorList>
            <person name="Petersen C."/>
            <person name="Sorensen T."/>
            <person name="Nielsen M.R."/>
            <person name="Sondergaard T.E."/>
            <person name="Sorensen J.L."/>
            <person name="Fitzpatrick D.A."/>
            <person name="Frisvad J.C."/>
            <person name="Nielsen K.L."/>
        </authorList>
    </citation>
    <scope>NUCLEOTIDE SEQUENCE</scope>
    <source>
        <strain evidence="1">IBT 22155</strain>
    </source>
</reference>
<proteinExistence type="predicted"/>
<dbReference type="Proteomes" id="UP001149079">
    <property type="component" value="Unassembled WGS sequence"/>
</dbReference>
<evidence type="ECO:0000313" key="2">
    <source>
        <dbReference type="Proteomes" id="UP001149079"/>
    </source>
</evidence>
<dbReference type="GeneID" id="81409690"/>
<keyword evidence="2" id="KW-1185">Reference proteome</keyword>
<dbReference type="AlphaFoldDB" id="A0A9W9GHA8"/>
<gene>
    <name evidence="1" type="ORF">N7515_009776</name>
</gene>
<name>A0A9W9GHA8_9EURO</name>
<comment type="caution">
    <text evidence="1">The sequence shown here is derived from an EMBL/GenBank/DDBJ whole genome shotgun (WGS) entry which is preliminary data.</text>
</comment>
<sequence>MAAKIAAMNMKITEADLKIGVMESFRDSYLDVRQRTVATWIRDALNKGTGRRVKDIRRLNKEVLHGGDIRCDSVLVTERYRKDSTERKQFSTLYGLAAEEVNALGIIINPLNAHSSLIYSRPSKMRRLVPGIE</sequence>
<dbReference type="RefSeq" id="XP_056516892.1">
    <property type="nucleotide sequence ID" value="XM_056670519.1"/>
</dbReference>
<organism evidence="1 2">
    <name type="scientific">Penicillium bovifimosum</name>
    <dbReference type="NCBI Taxonomy" id="126998"/>
    <lineage>
        <taxon>Eukaryota</taxon>
        <taxon>Fungi</taxon>
        <taxon>Dikarya</taxon>
        <taxon>Ascomycota</taxon>
        <taxon>Pezizomycotina</taxon>
        <taxon>Eurotiomycetes</taxon>
        <taxon>Eurotiomycetidae</taxon>
        <taxon>Eurotiales</taxon>
        <taxon>Aspergillaceae</taxon>
        <taxon>Penicillium</taxon>
    </lineage>
</organism>
<evidence type="ECO:0000313" key="1">
    <source>
        <dbReference type="EMBL" id="KAJ5120388.1"/>
    </source>
</evidence>